<dbReference type="AlphaFoldDB" id="A4C5I1"/>
<keyword evidence="2" id="KW-0472">Membrane</keyword>
<sequence length="453" mass="51166">MKKIAVLMAMALMSNITWALDEKPTALTMIQREAGENEIKLFNNRFRIDHEVEEITLLFFRAEGTAPVILVKPDGSKMYATQGITGEYEWYDDLTYDIIKIKNPMPGPWQAVGKILPESRILILTNIELEVEPLPELMFKGETIKLTGRLTNGGEPITAGQFRDVVTLDVDFVSTNDSQYDNYGAATARVAEFKDDGQGFDERPGDAVFTGEFKLDIPAGGWRPEFYLITPLVERRLVHDPIMLAKEPLSYDLVYAKKELDQHILHITLDNKLVDPSTVLLQGRIYYPNNEEQSFSIPASASNLREIKLNNYDWGRYQIEISMFGTNINGREFMAKLTNYEFSIKEPIEIVPAISEADLLTVKKAEAEEIVEPPVDYTMFIVAAIIANLLILLVGWLCIRIFVQKKPLPKLIPNFKKTKKNAQTSEAAIPQNSANARKANDSDEILNLSMPDD</sequence>
<dbReference type="NCBIfam" id="TIGR03503">
    <property type="entry name" value="TIGR03503 family protein"/>
    <property type="match status" value="1"/>
</dbReference>
<accession>A4C5I1</accession>
<feature type="region of interest" description="Disordered" evidence="1">
    <location>
        <begin position="420"/>
        <end position="453"/>
    </location>
</feature>
<organism evidence="4 5">
    <name type="scientific">Pseudoalteromonas tunicata D2</name>
    <dbReference type="NCBI Taxonomy" id="87626"/>
    <lineage>
        <taxon>Bacteria</taxon>
        <taxon>Pseudomonadati</taxon>
        <taxon>Pseudomonadota</taxon>
        <taxon>Gammaproteobacteria</taxon>
        <taxon>Alteromonadales</taxon>
        <taxon>Pseudoalteromonadaceae</taxon>
        <taxon>Pseudoalteromonas</taxon>
    </lineage>
</organism>
<feature type="compositionally biased region" description="Polar residues" evidence="1">
    <location>
        <begin position="421"/>
        <end position="435"/>
    </location>
</feature>
<feature type="signal peptide" evidence="3">
    <location>
        <begin position="1"/>
        <end position="19"/>
    </location>
</feature>
<dbReference type="HOGENOM" id="CLU_045654_0_0_6"/>
<keyword evidence="2" id="KW-0812">Transmembrane</keyword>
<reference evidence="4 5" key="1">
    <citation type="submission" date="2006-02" db="EMBL/GenBank/DDBJ databases">
        <authorList>
            <person name="Moran M.A."/>
            <person name="Kjelleberg S."/>
            <person name="Egan S."/>
            <person name="Saunders N."/>
            <person name="Thomas T."/>
            <person name="Ferriera S."/>
            <person name="Johnson J."/>
            <person name="Kravitz S."/>
            <person name="Halpern A."/>
            <person name="Remington K."/>
            <person name="Beeson K."/>
            <person name="Tran B."/>
            <person name="Rogers Y.-H."/>
            <person name="Friedman R."/>
            <person name="Venter J.C."/>
        </authorList>
    </citation>
    <scope>NUCLEOTIDE SEQUENCE [LARGE SCALE GENOMIC DNA]</scope>
    <source>
        <strain evidence="4 5">D2</strain>
    </source>
</reference>
<dbReference type="Proteomes" id="UP000006201">
    <property type="component" value="Unassembled WGS sequence"/>
</dbReference>
<protein>
    <recommendedName>
        <fullName evidence="6">TIGR03503 family protein</fullName>
    </recommendedName>
</protein>
<gene>
    <name evidence="4" type="ORF">PTD2_10484</name>
</gene>
<evidence type="ECO:0000256" key="1">
    <source>
        <dbReference type="SAM" id="MobiDB-lite"/>
    </source>
</evidence>
<keyword evidence="5" id="KW-1185">Reference proteome</keyword>
<evidence type="ECO:0000256" key="3">
    <source>
        <dbReference type="SAM" id="SignalP"/>
    </source>
</evidence>
<name>A4C5I1_9GAMM</name>
<evidence type="ECO:0000313" key="4">
    <source>
        <dbReference type="EMBL" id="EAR29235.1"/>
    </source>
</evidence>
<feature type="chain" id="PRO_5002666973" description="TIGR03503 family protein" evidence="3">
    <location>
        <begin position="20"/>
        <end position="453"/>
    </location>
</feature>
<proteinExistence type="predicted"/>
<evidence type="ECO:0000256" key="2">
    <source>
        <dbReference type="SAM" id="Phobius"/>
    </source>
</evidence>
<dbReference type="STRING" id="87626.PTD2_10484"/>
<evidence type="ECO:0000313" key="5">
    <source>
        <dbReference type="Proteomes" id="UP000006201"/>
    </source>
</evidence>
<keyword evidence="3" id="KW-0732">Signal</keyword>
<feature type="transmembrane region" description="Helical" evidence="2">
    <location>
        <begin position="377"/>
        <end position="403"/>
    </location>
</feature>
<dbReference type="RefSeq" id="WP_009837110.1">
    <property type="nucleotide sequence ID" value="NZ_AAOH01000002.1"/>
</dbReference>
<comment type="caution">
    <text evidence="4">The sequence shown here is derived from an EMBL/GenBank/DDBJ whole genome shotgun (WGS) entry which is preliminary data.</text>
</comment>
<evidence type="ECO:0008006" key="6">
    <source>
        <dbReference type="Google" id="ProtNLM"/>
    </source>
</evidence>
<keyword evidence="2" id="KW-1133">Transmembrane helix</keyword>
<dbReference type="InterPro" id="IPR020010">
    <property type="entry name" value="CHP03503"/>
</dbReference>
<dbReference type="eggNOG" id="COG2304">
    <property type="taxonomic scope" value="Bacteria"/>
</dbReference>
<dbReference type="OrthoDB" id="798937at2"/>
<dbReference type="EMBL" id="AAOH01000002">
    <property type="protein sequence ID" value="EAR29235.1"/>
    <property type="molecule type" value="Genomic_DNA"/>
</dbReference>